<organism evidence="1 2">
    <name type="scientific">Elysia chlorotica</name>
    <name type="common">Eastern emerald elysia</name>
    <name type="synonym">Sea slug</name>
    <dbReference type="NCBI Taxonomy" id="188477"/>
    <lineage>
        <taxon>Eukaryota</taxon>
        <taxon>Metazoa</taxon>
        <taxon>Spiralia</taxon>
        <taxon>Lophotrochozoa</taxon>
        <taxon>Mollusca</taxon>
        <taxon>Gastropoda</taxon>
        <taxon>Heterobranchia</taxon>
        <taxon>Euthyneura</taxon>
        <taxon>Panpulmonata</taxon>
        <taxon>Sacoglossa</taxon>
        <taxon>Placobranchoidea</taxon>
        <taxon>Plakobranchidae</taxon>
        <taxon>Elysia</taxon>
    </lineage>
</organism>
<dbReference type="Proteomes" id="UP000271974">
    <property type="component" value="Unassembled WGS sequence"/>
</dbReference>
<keyword evidence="2" id="KW-1185">Reference proteome</keyword>
<evidence type="ECO:0000313" key="1">
    <source>
        <dbReference type="EMBL" id="RUS68543.1"/>
    </source>
</evidence>
<evidence type="ECO:0000313" key="2">
    <source>
        <dbReference type="Proteomes" id="UP000271974"/>
    </source>
</evidence>
<dbReference type="EMBL" id="RQTK01002383">
    <property type="protein sequence ID" value="RUS68543.1"/>
    <property type="molecule type" value="Genomic_DNA"/>
</dbReference>
<feature type="non-terminal residue" evidence="1">
    <location>
        <position position="133"/>
    </location>
</feature>
<name>A0A3S0Z3J9_ELYCH</name>
<sequence>ERSFKLSCQSISHVTLRLYRNYYEQKTVQTIFTASNTIYHIRCLVACDFYVGTDQTLALTVEPLKKFPGFWQFDNNLVEAKKSFNDDCIILKAKSLKKSTISTVKVVDQPGSGTKAINNYKFTIPASPEGSGC</sequence>
<comment type="caution">
    <text evidence="1">The sequence shown here is derived from an EMBL/GenBank/DDBJ whole genome shotgun (WGS) entry which is preliminary data.</text>
</comment>
<feature type="non-terminal residue" evidence="1">
    <location>
        <position position="1"/>
    </location>
</feature>
<protein>
    <submittedName>
        <fullName evidence="1">Uncharacterized protein</fullName>
    </submittedName>
</protein>
<dbReference type="AlphaFoldDB" id="A0A3S0Z3J9"/>
<reference evidence="1 2" key="1">
    <citation type="submission" date="2019-01" db="EMBL/GenBank/DDBJ databases">
        <title>A draft genome assembly of the solar-powered sea slug Elysia chlorotica.</title>
        <authorList>
            <person name="Cai H."/>
            <person name="Li Q."/>
            <person name="Fang X."/>
            <person name="Li J."/>
            <person name="Curtis N.E."/>
            <person name="Altenburger A."/>
            <person name="Shibata T."/>
            <person name="Feng M."/>
            <person name="Maeda T."/>
            <person name="Schwartz J.A."/>
            <person name="Shigenobu S."/>
            <person name="Lundholm N."/>
            <person name="Nishiyama T."/>
            <person name="Yang H."/>
            <person name="Hasebe M."/>
            <person name="Li S."/>
            <person name="Pierce S.K."/>
            <person name="Wang J."/>
        </authorList>
    </citation>
    <scope>NUCLEOTIDE SEQUENCE [LARGE SCALE GENOMIC DNA]</scope>
    <source>
        <strain evidence="1">EC2010</strain>
        <tissue evidence="1">Whole organism of an adult</tissue>
    </source>
</reference>
<accession>A0A3S0Z3J9</accession>
<gene>
    <name evidence="1" type="ORF">EGW08_023695</name>
</gene>
<proteinExistence type="predicted"/>